<reference evidence="1" key="1">
    <citation type="journal article" date="2020" name="mSystems">
        <title>Genome- and Community-Level Interaction Insights into Carbon Utilization and Element Cycling Functions of Hydrothermarchaeota in Hydrothermal Sediment.</title>
        <authorList>
            <person name="Zhou Z."/>
            <person name="Liu Y."/>
            <person name="Xu W."/>
            <person name="Pan J."/>
            <person name="Luo Z.H."/>
            <person name="Li M."/>
        </authorList>
    </citation>
    <scope>NUCLEOTIDE SEQUENCE [LARGE SCALE GENOMIC DNA]</scope>
    <source>
        <strain evidence="1">SpSt-1261</strain>
    </source>
</reference>
<dbReference type="Proteomes" id="UP000652307">
    <property type="component" value="Unassembled WGS sequence"/>
</dbReference>
<protein>
    <submittedName>
        <fullName evidence="1">Uncharacterized protein</fullName>
    </submittedName>
</protein>
<name>A0A7C2VRC0_9CREN</name>
<reference evidence="2" key="2">
    <citation type="submission" date="2020-10" db="EMBL/GenBank/DDBJ databases">
        <title>Fervidococcus fontis strain 3639Fd - the first crenarchaeon capable of growth on lipids.</title>
        <authorList>
            <person name="Kochetkova T.V."/>
            <person name="Elcheninov A.G."/>
            <person name="Toschakov S.V."/>
            <person name="Kublanov I.V."/>
        </authorList>
    </citation>
    <scope>NUCLEOTIDE SEQUENCE</scope>
    <source>
        <strain evidence="2">3639Fd</strain>
    </source>
</reference>
<accession>A0A7C2VRC0</accession>
<gene>
    <name evidence="1" type="ORF">ENO39_05250</name>
    <name evidence="2" type="ORF">IOK49_02245</name>
</gene>
<dbReference type="AlphaFoldDB" id="A0A7C2VRC0"/>
<organism evidence="1">
    <name type="scientific">Fervidicoccus fontis</name>
    <dbReference type="NCBI Taxonomy" id="683846"/>
    <lineage>
        <taxon>Archaea</taxon>
        <taxon>Thermoproteota</taxon>
        <taxon>Thermoprotei</taxon>
        <taxon>Fervidicoccales</taxon>
        <taxon>Fervidicoccaceae</taxon>
        <taxon>Fervidicoccus</taxon>
    </lineage>
</organism>
<dbReference type="GeneID" id="12449222"/>
<dbReference type="Proteomes" id="UP000886076">
    <property type="component" value="Unassembled WGS sequence"/>
</dbReference>
<dbReference type="EMBL" id="DSFH01000065">
    <property type="protein sequence ID" value="HEW64442.1"/>
    <property type="molecule type" value="Genomic_DNA"/>
</dbReference>
<comment type="caution">
    <text evidence="1">The sequence shown here is derived from an EMBL/GenBank/DDBJ whole genome shotgun (WGS) entry which is preliminary data.</text>
</comment>
<evidence type="ECO:0000313" key="2">
    <source>
        <dbReference type="EMBL" id="MBE9390901.1"/>
    </source>
</evidence>
<sequence length="100" mass="11227">MGTIDISLFVRVPEAGYLTSLSDAISSILREKTHVGGTITGLTEEGCVLFAQPHFSSIQWLDEQQKIGFKIRIICEEPISVYKVIKSIRSKIEREIALEF</sequence>
<proteinExistence type="predicted"/>
<dbReference type="RefSeq" id="WP_014557297.1">
    <property type="nucleotide sequence ID" value="NZ_DSFH01000065.1"/>
</dbReference>
<dbReference type="EMBL" id="JADEZV010000001">
    <property type="protein sequence ID" value="MBE9390901.1"/>
    <property type="molecule type" value="Genomic_DNA"/>
</dbReference>
<evidence type="ECO:0000313" key="1">
    <source>
        <dbReference type="EMBL" id="HEW64442.1"/>
    </source>
</evidence>